<name>A0A9X2L3N5_9BACT</name>
<comment type="caution">
    <text evidence="2">The sequence shown here is derived from an EMBL/GenBank/DDBJ whole genome shotgun (WGS) entry which is preliminary data.</text>
</comment>
<gene>
    <name evidence="2" type="ORF">NM125_08735</name>
</gene>
<dbReference type="RefSeq" id="WP_255134527.1">
    <property type="nucleotide sequence ID" value="NZ_JANDBC010000001.1"/>
</dbReference>
<proteinExistence type="predicted"/>
<feature type="signal peptide" evidence="1">
    <location>
        <begin position="1"/>
        <end position="23"/>
    </location>
</feature>
<evidence type="ECO:0000313" key="2">
    <source>
        <dbReference type="EMBL" id="MCP9291664.1"/>
    </source>
</evidence>
<keyword evidence="1" id="KW-0732">Signal</keyword>
<protein>
    <recommendedName>
        <fullName evidence="4">NIPSNAP protein</fullName>
    </recommendedName>
</protein>
<organism evidence="2 3">
    <name type="scientific">Gracilimonas sediminicola</name>
    <dbReference type="NCBI Taxonomy" id="2952158"/>
    <lineage>
        <taxon>Bacteria</taxon>
        <taxon>Pseudomonadati</taxon>
        <taxon>Balneolota</taxon>
        <taxon>Balneolia</taxon>
        <taxon>Balneolales</taxon>
        <taxon>Balneolaceae</taxon>
        <taxon>Gracilimonas</taxon>
    </lineage>
</organism>
<reference evidence="2" key="1">
    <citation type="submission" date="2022-06" db="EMBL/GenBank/DDBJ databases">
        <title>Gracilimonas sp. CAU 1638 isolated from sea sediment.</title>
        <authorList>
            <person name="Kim W."/>
        </authorList>
    </citation>
    <scope>NUCLEOTIDE SEQUENCE</scope>
    <source>
        <strain evidence="2">CAU 1638</strain>
    </source>
</reference>
<dbReference type="Proteomes" id="UP001139125">
    <property type="component" value="Unassembled WGS sequence"/>
</dbReference>
<feature type="chain" id="PRO_5040853083" description="NIPSNAP protein" evidence="1">
    <location>
        <begin position="24"/>
        <end position="262"/>
    </location>
</feature>
<keyword evidence="3" id="KW-1185">Reference proteome</keyword>
<sequence>MKKVALLTFVVVCITAVSGYSQTEEGAYLNIDYLKVETEKLAEFEKFVKSKWMPILDSEVSSGDLTACYFYKVVYPGGSLSKYNYVLVRTYQDLDAIMAKGERFNELLSAGGNKVLSESLVLADFQYSELWRTEAGVMNIMDAAPGRYAVVNFMRVKPGMENQYLALENDIARPLHEERINQDKMHNWRTYSLMKPGGANYEFNFITADFYDKVSNIEYGFTNEIMQSVMPRANFTETMNAIINTREIMNSELWKLISYQEK</sequence>
<evidence type="ECO:0008006" key="4">
    <source>
        <dbReference type="Google" id="ProtNLM"/>
    </source>
</evidence>
<evidence type="ECO:0000313" key="3">
    <source>
        <dbReference type="Proteomes" id="UP001139125"/>
    </source>
</evidence>
<evidence type="ECO:0000256" key="1">
    <source>
        <dbReference type="SAM" id="SignalP"/>
    </source>
</evidence>
<accession>A0A9X2L3N5</accession>
<dbReference type="AlphaFoldDB" id="A0A9X2L3N5"/>
<dbReference type="EMBL" id="JANDBC010000001">
    <property type="protein sequence ID" value="MCP9291664.1"/>
    <property type="molecule type" value="Genomic_DNA"/>
</dbReference>